<dbReference type="AlphaFoldDB" id="A0A1Q3AP40"/>
<accession>A0A1Q3AP40</accession>
<sequence>MATKNIIVDLNKGEKLIGINYDIWHKKMTFLLNEQELYEHLTTIMTRPPEGNTTQSRRDFEVFETWSKKDRCACFTLLNCMHGDLIGAYEHCATAKEMWDQIRFDFGGTSVTRLRSLVLKFEMYKKDPKNSMTKHLRITSAMIRDLKNAEVALSDKQQVQTVIRSLPDSWVNMRQILAHNENIKNFADVSRHVEIEAEHEEAIRATALFAQRVNQVVTPRAHRADTWHCSQSNTQYNGRD</sequence>
<dbReference type="OrthoDB" id="1909174at2759"/>
<dbReference type="Pfam" id="PF14223">
    <property type="entry name" value="Retrotran_gag_2"/>
    <property type="match status" value="1"/>
</dbReference>
<name>A0A1Q3AP40_CEPFO</name>
<reference evidence="2" key="1">
    <citation type="submission" date="2016-04" db="EMBL/GenBank/DDBJ databases">
        <title>Cephalotus genome sequencing.</title>
        <authorList>
            <person name="Fukushima K."/>
            <person name="Hasebe M."/>
            <person name="Fang X."/>
        </authorList>
    </citation>
    <scope>NUCLEOTIDE SEQUENCE [LARGE SCALE GENOMIC DNA]</scope>
    <source>
        <strain evidence="2">cv. St1</strain>
    </source>
</reference>
<evidence type="ECO:0000313" key="1">
    <source>
        <dbReference type="EMBL" id="GAV57511.1"/>
    </source>
</evidence>
<dbReference type="Proteomes" id="UP000187406">
    <property type="component" value="Unassembled WGS sequence"/>
</dbReference>
<protein>
    <submittedName>
        <fullName evidence="1">UBN2_2 domain-containing protein</fullName>
    </submittedName>
</protein>
<dbReference type="PANTHER" id="PTHR35317">
    <property type="entry name" value="OS04G0629600 PROTEIN"/>
    <property type="match status" value="1"/>
</dbReference>
<comment type="caution">
    <text evidence="1">The sequence shown here is derived from an EMBL/GenBank/DDBJ whole genome shotgun (WGS) entry which is preliminary data.</text>
</comment>
<organism evidence="1 2">
    <name type="scientific">Cephalotus follicularis</name>
    <name type="common">Albany pitcher plant</name>
    <dbReference type="NCBI Taxonomy" id="3775"/>
    <lineage>
        <taxon>Eukaryota</taxon>
        <taxon>Viridiplantae</taxon>
        <taxon>Streptophyta</taxon>
        <taxon>Embryophyta</taxon>
        <taxon>Tracheophyta</taxon>
        <taxon>Spermatophyta</taxon>
        <taxon>Magnoliopsida</taxon>
        <taxon>eudicotyledons</taxon>
        <taxon>Gunneridae</taxon>
        <taxon>Pentapetalae</taxon>
        <taxon>rosids</taxon>
        <taxon>fabids</taxon>
        <taxon>Oxalidales</taxon>
        <taxon>Cephalotaceae</taxon>
        <taxon>Cephalotus</taxon>
    </lineage>
</organism>
<proteinExistence type="predicted"/>
<keyword evidence="2" id="KW-1185">Reference proteome</keyword>
<dbReference type="PANTHER" id="PTHR35317:SF18">
    <property type="entry name" value="RNA-DIRECTED DNA POLYMERASE"/>
    <property type="match status" value="1"/>
</dbReference>
<dbReference type="EMBL" id="BDDD01000034">
    <property type="protein sequence ID" value="GAV57511.1"/>
    <property type="molecule type" value="Genomic_DNA"/>
</dbReference>
<evidence type="ECO:0000313" key="2">
    <source>
        <dbReference type="Proteomes" id="UP000187406"/>
    </source>
</evidence>
<gene>
    <name evidence="1" type="ORF">CFOL_v3_01048</name>
</gene>
<dbReference type="InParanoid" id="A0A1Q3AP40"/>